<dbReference type="FunFam" id="3.30.160.60:FF:000966">
    <property type="entry name" value="ZFP90 zinc finger protein"/>
    <property type="match status" value="1"/>
</dbReference>
<evidence type="ECO:0000256" key="1">
    <source>
        <dbReference type="ARBA" id="ARBA00003767"/>
    </source>
</evidence>
<dbReference type="SMART" id="SM00355">
    <property type="entry name" value="ZnF_C2H2"/>
    <property type="match status" value="3"/>
</dbReference>
<keyword evidence="9" id="KW-0238">DNA-binding</keyword>
<protein>
    <recommendedName>
        <fullName evidence="13">C2H2-type domain-containing protein</fullName>
    </recommendedName>
</protein>
<dbReference type="Ensembl" id="ENSCVAT00000029586.1">
    <property type="protein sequence ID" value="ENSCVAP00000010537.1"/>
    <property type="gene ID" value="ENSCVAG00000012682.1"/>
</dbReference>
<dbReference type="PROSITE" id="PS00028">
    <property type="entry name" value="ZINC_FINGER_C2H2_1"/>
    <property type="match status" value="3"/>
</dbReference>
<evidence type="ECO:0000313" key="15">
    <source>
        <dbReference type="Proteomes" id="UP000265020"/>
    </source>
</evidence>
<evidence type="ECO:0000313" key="14">
    <source>
        <dbReference type="Ensembl" id="ENSCVAP00000010537.1"/>
    </source>
</evidence>
<dbReference type="PANTHER" id="PTHR23235:SF142">
    <property type="entry name" value="ZINC FINGER PROTEIN 384"/>
    <property type="match status" value="1"/>
</dbReference>
<feature type="domain" description="C2H2-type" evidence="13">
    <location>
        <begin position="88"/>
        <end position="115"/>
    </location>
</feature>
<evidence type="ECO:0000256" key="10">
    <source>
        <dbReference type="ARBA" id="ARBA00023163"/>
    </source>
</evidence>
<feature type="domain" description="C2H2-type" evidence="13">
    <location>
        <begin position="60"/>
        <end position="87"/>
    </location>
</feature>
<comment type="similarity">
    <text evidence="3">Belongs to the krueppel C2H2-type zinc-finger protein family.</text>
</comment>
<feature type="domain" description="C2H2-type" evidence="13">
    <location>
        <begin position="32"/>
        <end position="59"/>
    </location>
</feature>
<name>A0A3Q2CXD5_CYPVA</name>
<dbReference type="GO" id="GO:0008270">
    <property type="term" value="F:zinc ion binding"/>
    <property type="evidence" value="ECO:0007669"/>
    <property type="project" value="UniProtKB-KW"/>
</dbReference>
<evidence type="ECO:0000256" key="6">
    <source>
        <dbReference type="ARBA" id="ARBA00022771"/>
    </source>
</evidence>
<dbReference type="Gene3D" id="3.30.160.60">
    <property type="entry name" value="Classic Zinc Finger"/>
    <property type="match status" value="4"/>
</dbReference>
<keyword evidence="8" id="KW-0805">Transcription regulation</keyword>
<dbReference type="FunFam" id="3.30.160.60:FF:000925">
    <property type="entry name" value="Zinc finger protein 668"/>
    <property type="match status" value="1"/>
</dbReference>
<dbReference type="GO" id="GO:0005634">
    <property type="term" value="C:nucleus"/>
    <property type="evidence" value="ECO:0007669"/>
    <property type="project" value="UniProtKB-SubCell"/>
</dbReference>
<keyword evidence="10" id="KW-0804">Transcription</keyword>
<keyword evidence="11" id="KW-0539">Nucleus</keyword>
<evidence type="ECO:0000256" key="8">
    <source>
        <dbReference type="ARBA" id="ARBA00023015"/>
    </source>
</evidence>
<dbReference type="SUPFAM" id="SSF57667">
    <property type="entry name" value="beta-beta-alpha zinc fingers"/>
    <property type="match status" value="2"/>
</dbReference>
<dbReference type="GO" id="GO:0000981">
    <property type="term" value="F:DNA-binding transcription factor activity, RNA polymerase II-specific"/>
    <property type="evidence" value="ECO:0007669"/>
    <property type="project" value="TreeGrafter"/>
</dbReference>
<accession>A0A3Q2CXD5</accession>
<keyword evidence="5" id="KW-0677">Repeat</keyword>
<keyword evidence="7" id="KW-0862">Zinc</keyword>
<proteinExistence type="inferred from homology"/>
<dbReference type="Proteomes" id="UP000265020">
    <property type="component" value="Unassembled WGS sequence"/>
</dbReference>
<reference evidence="14" key="1">
    <citation type="submission" date="2025-08" db="UniProtKB">
        <authorList>
            <consortium name="Ensembl"/>
        </authorList>
    </citation>
    <scope>IDENTIFICATION</scope>
</reference>
<sequence>MELPISKQGEQLVLKQETEDTGDKPFPCEKPFPCTSCNKKFTKRSLLAIHIRIHTGETPFSCTFCNKKFTSKGRLARHMKIHTGEKLFSCTICNKSFTEKSNLTSHLRIHTGERPFSCTICNKKSLEVSRRIKTNHSFLETVRGIFLSAQFKLNFKNQITKQQIVNRFKDY</sequence>
<dbReference type="GO" id="GO:0000978">
    <property type="term" value="F:RNA polymerase II cis-regulatory region sequence-specific DNA binding"/>
    <property type="evidence" value="ECO:0007669"/>
    <property type="project" value="TreeGrafter"/>
</dbReference>
<dbReference type="GeneTree" id="ENSGT01150000286958"/>
<evidence type="ECO:0000256" key="5">
    <source>
        <dbReference type="ARBA" id="ARBA00022737"/>
    </source>
</evidence>
<evidence type="ECO:0000256" key="4">
    <source>
        <dbReference type="ARBA" id="ARBA00022723"/>
    </source>
</evidence>
<evidence type="ECO:0000256" key="11">
    <source>
        <dbReference type="ARBA" id="ARBA00023242"/>
    </source>
</evidence>
<dbReference type="AlphaFoldDB" id="A0A3Q2CXD5"/>
<dbReference type="FunFam" id="3.30.160.60:FF:002343">
    <property type="entry name" value="Zinc finger protein 33A"/>
    <property type="match status" value="1"/>
</dbReference>
<evidence type="ECO:0000256" key="12">
    <source>
        <dbReference type="PROSITE-ProRule" id="PRU00042"/>
    </source>
</evidence>
<dbReference type="Pfam" id="PF00096">
    <property type="entry name" value="zf-C2H2"/>
    <property type="match status" value="2"/>
</dbReference>
<evidence type="ECO:0000256" key="3">
    <source>
        <dbReference type="ARBA" id="ARBA00006991"/>
    </source>
</evidence>
<keyword evidence="6 12" id="KW-0863">Zinc-finger</keyword>
<evidence type="ECO:0000256" key="2">
    <source>
        <dbReference type="ARBA" id="ARBA00004123"/>
    </source>
</evidence>
<dbReference type="PROSITE" id="PS50157">
    <property type="entry name" value="ZINC_FINGER_C2H2_2"/>
    <property type="match status" value="3"/>
</dbReference>
<dbReference type="OMA" id="WKMNHIG"/>
<reference evidence="14" key="2">
    <citation type="submission" date="2025-09" db="UniProtKB">
        <authorList>
            <consortium name="Ensembl"/>
        </authorList>
    </citation>
    <scope>IDENTIFICATION</scope>
</reference>
<comment type="function">
    <text evidence="1">May be involved in transcriptional regulation.</text>
</comment>
<keyword evidence="4" id="KW-0479">Metal-binding</keyword>
<organism evidence="14 15">
    <name type="scientific">Cyprinodon variegatus</name>
    <name type="common">Sheepshead minnow</name>
    <dbReference type="NCBI Taxonomy" id="28743"/>
    <lineage>
        <taxon>Eukaryota</taxon>
        <taxon>Metazoa</taxon>
        <taxon>Chordata</taxon>
        <taxon>Craniata</taxon>
        <taxon>Vertebrata</taxon>
        <taxon>Euteleostomi</taxon>
        <taxon>Actinopterygii</taxon>
        <taxon>Neopterygii</taxon>
        <taxon>Teleostei</taxon>
        <taxon>Neoteleostei</taxon>
        <taxon>Acanthomorphata</taxon>
        <taxon>Ovalentaria</taxon>
        <taxon>Atherinomorphae</taxon>
        <taxon>Cyprinodontiformes</taxon>
        <taxon>Cyprinodontidae</taxon>
        <taxon>Cyprinodon</taxon>
    </lineage>
</organism>
<dbReference type="PANTHER" id="PTHR23235">
    <property type="entry name" value="KRUEPPEL-LIKE TRANSCRIPTION FACTOR"/>
    <property type="match status" value="1"/>
</dbReference>
<dbReference type="InterPro" id="IPR036236">
    <property type="entry name" value="Znf_C2H2_sf"/>
</dbReference>
<evidence type="ECO:0000256" key="9">
    <source>
        <dbReference type="ARBA" id="ARBA00023125"/>
    </source>
</evidence>
<evidence type="ECO:0000256" key="7">
    <source>
        <dbReference type="ARBA" id="ARBA00022833"/>
    </source>
</evidence>
<comment type="subcellular location">
    <subcellularLocation>
        <location evidence="2">Nucleus</location>
    </subcellularLocation>
</comment>
<dbReference type="Pfam" id="PF13894">
    <property type="entry name" value="zf-C2H2_4"/>
    <property type="match status" value="1"/>
</dbReference>
<evidence type="ECO:0000259" key="13">
    <source>
        <dbReference type="PROSITE" id="PS50157"/>
    </source>
</evidence>
<dbReference type="InterPro" id="IPR013087">
    <property type="entry name" value="Znf_C2H2_type"/>
</dbReference>
<keyword evidence="15" id="KW-1185">Reference proteome</keyword>